<evidence type="ECO:0000256" key="4">
    <source>
        <dbReference type="ARBA" id="ARBA00022679"/>
    </source>
</evidence>
<dbReference type="EC" id="2.7.7.-" evidence="11"/>
<keyword evidence="6 11" id="KW-0235">DNA replication</keyword>
<evidence type="ECO:0000256" key="6">
    <source>
        <dbReference type="ARBA" id="ARBA00022705"/>
    </source>
</evidence>
<comment type="similarity">
    <text evidence="1 11 12">Belongs to the eukaryotic-type primase small subunit family.</text>
</comment>
<keyword evidence="2 11" id="KW-0240">DNA-directed RNA polymerase</keyword>
<dbReference type="SUPFAM" id="SSF56747">
    <property type="entry name" value="Prim-pol domain"/>
    <property type="match status" value="1"/>
</dbReference>
<dbReference type="GO" id="GO:0046872">
    <property type="term" value="F:metal ion binding"/>
    <property type="evidence" value="ECO:0007669"/>
    <property type="project" value="UniProtKB-KW"/>
</dbReference>
<comment type="caution">
    <text evidence="14">The sequence shown here is derived from an EMBL/GenBank/DDBJ whole genome shotgun (WGS) entry which is preliminary data.</text>
</comment>
<gene>
    <name evidence="11" type="primary">priS</name>
    <name evidence="14" type="ORF">NZNM25_20290</name>
</gene>
<protein>
    <recommendedName>
        <fullName evidence="11">DNA primase small subunit PriS</fullName>
        <ecNumber evidence="11">2.7.7.-</ecNumber>
    </recommendedName>
</protein>
<comment type="subunit">
    <text evidence="11">Heterodimer of a small subunit (PriS) and a large subunit (PriL).</text>
</comment>
<evidence type="ECO:0000256" key="1">
    <source>
        <dbReference type="ARBA" id="ARBA00009762"/>
    </source>
</evidence>
<keyword evidence="15" id="KW-1185">Reference proteome</keyword>
<dbReference type="PANTHER" id="PTHR10536">
    <property type="entry name" value="DNA PRIMASE SMALL SUBUNIT"/>
    <property type="match status" value="1"/>
</dbReference>
<evidence type="ECO:0000256" key="5">
    <source>
        <dbReference type="ARBA" id="ARBA00022695"/>
    </source>
</evidence>
<comment type="function">
    <text evidence="11">Catalytic subunit of DNA primase, an RNA polymerase that catalyzes the synthesis of short RNA molecules used as primers for DNA polymerase during DNA replication. The small subunit contains the primase catalytic core and has DNA synthesis activity on its own. Binding to the large subunit stabilizes and modulates the activity, increasing the rate of DNA synthesis while decreasing the length of the DNA fragments, and conferring RNA synthesis capability. The DNA polymerase activity may enable DNA primase to also catalyze primer extension after primer synthesis. May also play a role in DNA repair.</text>
</comment>
<sequence length="374" mass="43237">MMQDSDIKFLEDSFKKYYFEHFDLIRVQERTSEREFGYQKFNSGMTRHIQIKDDRELHLLFMQNIPSDVYCSNAYYSFPNLPMNEKDWKEADLIFDIDAKDLNLPCRENHTISICNECSQVSNDSGQCRKCNSTKLEKKSLPCKNCIDSSKIQVEKLSEILVDDFAIDKENIHVYFSGNEGFHVYVYNSQFQKIGSRERSELSDYIMLRGAIPETFGMKKIKSNRSSFPDFDDSGWKGRFSKYVFGTKSKRSKIISELLVNGYSSFQKTLDDVSENIGVKIDPNVTMDVHRIFRLPGSINSKSGLTKILCKDLAKFDPYTEASFLSDDTVEVFANSPIEFKLKNKKFGPYKNEKVTIPTFAAVYMICKKLARIA</sequence>
<accession>A0A2S2KUW4</accession>
<dbReference type="AlphaFoldDB" id="A0A2S2KUW4"/>
<dbReference type="EMBL" id="BGKI01000012">
    <property type="protein sequence ID" value="GBH35238.1"/>
    <property type="molecule type" value="Genomic_DNA"/>
</dbReference>
<dbReference type="Proteomes" id="UP000245829">
    <property type="component" value="Unassembled WGS sequence"/>
</dbReference>
<proteinExistence type="inferred from homology"/>
<feature type="active site" evidence="11">
    <location>
        <position position="98"/>
    </location>
</feature>
<organism evidence="14 15">
    <name type="scientific">Nitrosopumilus zosterae</name>
    <dbReference type="NCBI Taxonomy" id="718286"/>
    <lineage>
        <taxon>Archaea</taxon>
        <taxon>Nitrososphaerota</taxon>
        <taxon>Nitrososphaeria</taxon>
        <taxon>Nitrosopumilales</taxon>
        <taxon>Nitrosopumilaceae</taxon>
        <taxon>Nitrosopumilus</taxon>
    </lineage>
</organism>
<evidence type="ECO:0000256" key="8">
    <source>
        <dbReference type="ARBA" id="ARBA00022842"/>
    </source>
</evidence>
<dbReference type="HAMAP" id="MF_00700">
    <property type="entry name" value="DNA_primase_sml_arc"/>
    <property type="match status" value="1"/>
</dbReference>
<feature type="active site" evidence="11">
    <location>
        <position position="282"/>
    </location>
</feature>
<keyword evidence="8 11" id="KW-0460">Magnesium</keyword>
<keyword evidence="4 11" id="KW-0808">Transferase</keyword>
<keyword evidence="3 11" id="KW-0639">Primosome</keyword>
<evidence type="ECO:0000256" key="13">
    <source>
        <dbReference type="RuleBase" id="RU004224"/>
    </source>
</evidence>
<feature type="active site" evidence="11">
    <location>
        <position position="96"/>
    </location>
</feature>
<dbReference type="GO" id="GO:0003899">
    <property type="term" value="F:DNA-directed RNA polymerase activity"/>
    <property type="evidence" value="ECO:0007669"/>
    <property type="project" value="UniProtKB-UniRule"/>
</dbReference>
<keyword evidence="10 11" id="KW-0464">Manganese</keyword>
<keyword evidence="7 11" id="KW-0479">Metal-binding</keyword>
<evidence type="ECO:0000256" key="9">
    <source>
        <dbReference type="ARBA" id="ARBA00023163"/>
    </source>
</evidence>
<evidence type="ECO:0000256" key="12">
    <source>
        <dbReference type="RuleBase" id="RU003514"/>
    </source>
</evidence>
<evidence type="ECO:0000256" key="7">
    <source>
        <dbReference type="ARBA" id="ARBA00022723"/>
    </source>
</evidence>
<dbReference type="Gene3D" id="3.90.920.10">
    <property type="entry name" value="DNA primase, PRIM domain"/>
    <property type="match status" value="1"/>
</dbReference>
<dbReference type="GO" id="GO:0000428">
    <property type="term" value="C:DNA-directed RNA polymerase complex"/>
    <property type="evidence" value="ECO:0007669"/>
    <property type="project" value="UniProtKB-KW"/>
</dbReference>
<comment type="function">
    <text evidence="13">RNA polymerase that catalyzes the synthesis of short RNA molecules used as primers for DNA polymerase during DNA replication.</text>
</comment>
<evidence type="ECO:0000256" key="11">
    <source>
        <dbReference type="HAMAP-Rule" id="MF_00700"/>
    </source>
</evidence>
<keyword evidence="9 11" id="KW-0804">Transcription</keyword>
<evidence type="ECO:0000256" key="3">
    <source>
        <dbReference type="ARBA" id="ARBA00022515"/>
    </source>
</evidence>
<dbReference type="GO" id="GO:0006269">
    <property type="term" value="P:DNA replication, synthesis of primer"/>
    <property type="evidence" value="ECO:0007669"/>
    <property type="project" value="UniProtKB-UniRule"/>
</dbReference>
<comment type="cofactor">
    <cofactor evidence="11">
        <name>Mg(2+)</name>
        <dbReference type="ChEBI" id="CHEBI:18420"/>
    </cofactor>
    <cofactor evidence="11">
        <name>Mn(2+)</name>
        <dbReference type="ChEBI" id="CHEBI:29035"/>
    </cofactor>
</comment>
<dbReference type="GO" id="GO:1990077">
    <property type="term" value="C:primosome complex"/>
    <property type="evidence" value="ECO:0007669"/>
    <property type="project" value="UniProtKB-KW"/>
</dbReference>
<evidence type="ECO:0000256" key="10">
    <source>
        <dbReference type="ARBA" id="ARBA00023211"/>
    </source>
</evidence>
<dbReference type="Pfam" id="PF01896">
    <property type="entry name" value="DNA_primase_S"/>
    <property type="match status" value="1"/>
</dbReference>
<keyword evidence="5 11" id="KW-0548">Nucleotidyltransferase</keyword>
<dbReference type="InterPro" id="IPR002755">
    <property type="entry name" value="DNA_primase_S"/>
</dbReference>
<evidence type="ECO:0000256" key="2">
    <source>
        <dbReference type="ARBA" id="ARBA00022478"/>
    </source>
</evidence>
<evidence type="ECO:0000313" key="15">
    <source>
        <dbReference type="Proteomes" id="UP000245829"/>
    </source>
</evidence>
<name>A0A2S2KUW4_9ARCH</name>
<dbReference type="InterPro" id="IPR023639">
    <property type="entry name" value="DNA_primase_ssu_PriS"/>
</dbReference>
<evidence type="ECO:0000313" key="14">
    <source>
        <dbReference type="EMBL" id="GBH35238.1"/>
    </source>
</evidence>
<reference evidence="14 15" key="1">
    <citation type="submission" date="2018-05" db="EMBL/GenBank/DDBJ databases">
        <title>genome sequencing of Nitrosopumilus sp. NM25.</title>
        <authorList>
            <person name="Mori K."/>
            <person name="Nakagawa T."/>
        </authorList>
    </citation>
    <scope>NUCLEOTIDE SEQUENCE [LARGE SCALE GENOMIC DNA]</scope>
    <source>
        <strain evidence="14 15">NM25</strain>
    </source>
</reference>